<keyword evidence="6" id="KW-0408">Iron</keyword>
<sequence>MTTLLNLNWDHTNADLFLGDSLGIADYVRVAHPELERLALLQRSQFWTETEISLEADKKQWPNLPREIQEITLLNLAWQTQTDSFISRAPEAAIMPLVSRPELEGMLKQWSYFEDLHSRAYSNIIRNVLTDPAEFIDSVTKNQEAFARIADSVELFDELYQLGQYFIAVRDHRGDNTYPETEFPEVKRETQAKLLDAYFAIYGLEAMQFYASFACTFALAENDILQGIAKNLQLIAKDEALHTQMSKAIIQIMFQQFDKDLVDEAVAKAPAQLLKTLKTEIEWGHFIFKGRSLIGLNAELLEEYLYFVGRNAFMHIGVEWPSHLPVITKNPIPWIMNWLDTTSLQPAPQEIQIGAAYRVGQVTETSTDTLKDLGNEFGDFL</sequence>
<evidence type="ECO:0000256" key="6">
    <source>
        <dbReference type="ARBA" id="ARBA00023004"/>
    </source>
</evidence>
<comment type="similarity">
    <text evidence="2">Belongs to the ribonucleoside diphosphate reductase small chain family.</text>
</comment>
<dbReference type="Pfam" id="PF00268">
    <property type="entry name" value="Ribonuc_red_sm"/>
    <property type="match status" value="1"/>
</dbReference>
<dbReference type="PANTHER" id="PTHR23409:SF18">
    <property type="entry name" value="RIBONUCLEOSIDE-DIPHOSPHATE REDUCTASE SUBUNIT M2"/>
    <property type="match status" value="1"/>
</dbReference>
<keyword evidence="4" id="KW-0479">Metal-binding</keyword>
<dbReference type="OrthoDB" id="4477at10239"/>
<keyword evidence="8" id="KW-1185">Reference proteome</keyword>
<evidence type="ECO:0000256" key="1">
    <source>
        <dbReference type="ARBA" id="ARBA00001962"/>
    </source>
</evidence>
<dbReference type="GO" id="GO:0046872">
    <property type="term" value="F:metal ion binding"/>
    <property type="evidence" value="ECO:0007669"/>
    <property type="project" value="UniProtKB-KW"/>
</dbReference>
<dbReference type="InterPro" id="IPR012348">
    <property type="entry name" value="RNR-like"/>
</dbReference>
<dbReference type="InterPro" id="IPR033909">
    <property type="entry name" value="RNR_small"/>
</dbReference>
<reference evidence="7 8" key="1">
    <citation type="journal article" date="2014" name="Genome Announc.">
        <title>Complete Genome Sequences of Two Escherichia coli O157:H7 Phages Effective in Limiting Contamination of Food Products.</title>
        <authorList>
            <person name="Hong Y."/>
            <person name="Pan Y."/>
            <person name="Harman N.J."/>
            <person name="Ebner P.D."/>
        </authorList>
    </citation>
    <scope>NUCLEOTIDE SEQUENCE [LARGE SCALE GENOMIC DNA]</scope>
</reference>
<dbReference type="InterPro" id="IPR000358">
    <property type="entry name" value="RNR_small_fam"/>
</dbReference>
<dbReference type="Proteomes" id="UP000026908">
    <property type="component" value="Segment"/>
</dbReference>
<dbReference type="KEGG" id="vg:19487061"/>
<comment type="cofactor">
    <cofactor evidence="1">
        <name>Fe cation</name>
        <dbReference type="ChEBI" id="CHEBI:24875"/>
    </cofactor>
</comment>
<organism evidence="7 8">
    <name type="scientific">Escherichia phage vB_EcoS_FFH_1</name>
    <dbReference type="NCBI Taxonomy" id="1446489"/>
    <lineage>
        <taxon>Viruses</taxon>
        <taxon>Duplodnaviria</taxon>
        <taxon>Heunggongvirae</taxon>
        <taxon>Uroviricota</taxon>
        <taxon>Caudoviricetes</taxon>
        <taxon>Demerecviridae</taxon>
        <taxon>Markadamsvirinae</taxon>
        <taxon>Tequintavirus</taxon>
        <taxon>Tequintavirus FFH1</taxon>
    </lineage>
</organism>
<dbReference type="SUPFAM" id="SSF47240">
    <property type="entry name" value="Ferritin-like"/>
    <property type="match status" value="1"/>
</dbReference>
<proteinExistence type="inferred from homology"/>
<accession>A0A023MGZ2</accession>
<protein>
    <recommendedName>
        <fullName evidence="3">ribonucleoside-diphosphate reductase</fullName>
        <ecNumber evidence="3">1.17.4.1</ecNumber>
    </recommendedName>
</protein>
<keyword evidence="5" id="KW-0560">Oxidoreductase</keyword>
<evidence type="ECO:0000313" key="8">
    <source>
        <dbReference type="Proteomes" id="UP000026908"/>
    </source>
</evidence>
<dbReference type="Gene3D" id="1.10.620.20">
    <property type="entry name" value="Ribonucleotide Reductase, subunit A"/>
    <property type="match status" value="1"/>
</dbReference>
<evidence type="ECO:0000313" key="7">
    <source>
        <dbReference type="EMBL" id="AHN83526.1"/>
    </source>
</evidence>
<dbReference type="InterPro" id="IPR009078">
    <property type="entry name" value="Ferritin-like_SF"/>
</dbReference>
<dbReference type="GO" id="GO:0009263">
    <property type="term" value="P:deoxyribonucleotide biosynthetic process"/>
    <property type="evidence" value="ECO:0007669"/>
    <property type="project" value="InterPro"/>
</dbReference>
<dbReference type="GeneID" id="19487061"/>
<evidence type="ECO:0000256" key="3">
    <source>
        <dbReference type="ARBA" id="ARBA00012274"/>
    </source>
</evidence>
<dbReference type="EMBL" id="KJ190157">
    <property type="protein sequence ID" value="AHN83526.1"/>
    <property type="molecule type" value="Genomic_DNA"/>
</dbReference>
<dbReference type="CDD" id="cd01049">
    <property type="entry name" value="RNRR2"/>
    <property type="match status" value="1"/>
</dbReference>
<dbReference type="EC" id="1.17.4.1" evidence="3"/>
<evidence type="ECO:0000256" key="2">
    <source>
        <dbReference type="ARBA" id="ARBA00009303"/>
    </source>
</evidence>
<dbReference type="UniPathway" id="UPA00326"/>
<dbReference type="GO" id="GO:0004748">
    <property type="term" value="F:ribonucleoside-diphosphate reductase activity, thioredoxin disulfide as acceptor"/>
    <property type="evidence" value="ECO:0007669"/>
    <property type="project" value="UniProtKB-EC"/>
</dbReference>
<dbReference type="PANTHER" id="PTHR23409">
    <property type="entry name" value="RIBONUCLEOSIDE-DIPHOSPHATE REDUCTASE SMALL CHAIN"/>
    <property type="match status" value="1"/>
</dbReference>
<evidence type="ECO:0000256" key="4">
    <source>
        <dbReference type="ARBA" id="ARBA00022723"/>
    </source>
</evidence>
<evidence type="ECO:0000256" key="5">
    <source>
        <dbReference type="ARBA" id="ARBA00023002"/>
    </source>
</evidence>
<dbReference type="RefSeq" id="YP_009031715.1">
    <property type="nucleotide sequence ID" value="NC_024139.1"/>
</dbReference>
<name>A0A023MGZ2_9CAUD</name>